<evidence type="ECO:0000256" key="1">
    <source>
        <dbReference type="SAM" id="Phobius"/>
    </source>
</evidence>
<evidence type="ECO:0000313" key="2">
    <source>
        <dbReference type="EMBL" id="KNX39667.1"/>
    </source>
</evidence>
<dbReference type="RefSeq" id="WP_050668105.1">
    <property type="nucleotide sequence ID" value="NZ_LAIR01000001.1"/>
</dbReference>
<evidence type="ECO:0000313" key="4">
    <source>
        <dbReference type="Proteomes" id="UP000037397"/>
    </source>
</evidence>
<feature type="transmembrane region" description="Helical" evidence="1">
    <location>
        <begin position="50"/>
        <end position="68"/>
    </location>
</feature>
<reference evidence="4" key="2">
    <citation type="submission" date="2015-03" db="EMBL/GenBank/DDBJ databases">
        <title>Luteipulveratus halotolerans sp. nov., a novel actinobacterium (Dermacoccaceae) from Sarawak, Malaysia.</title>
        <authorList>
            <person name="Juboi H."/>
            <person name="Basik A."/>
            <person name="Shamsul S.S."/>
            <person name="Arnold P."/>
            <person name="Schmitt E.K."/>
            <person name="Sanglier J.-J."/>
            <person name="Yeo T."/>
        </authorList>
    </citation>
    <scope>NUCLEOTIDE SEQUENCE [LARGE SCALE GENOMIC DNA]</scope>
    <source>
        <strain evidence="4">C296001</strain>
    </source>
</reference>
<evidence type="ECO:0000313" key="3">
    <source>
        <dbReference type="EMBL" id="KNX39710.1"/>
    </source>
</evidence>
<dbReference type="EMBL" id="LAIR01000001">
    <property type="protein sequence ID" value="KNX39667.1"/>
    <property type="molecule type" value="Genomic_DNA"/>
</dbReference>
<comment type="caution">
    <text evidence="3">The sequence shown here is derived from an EMBL/GenBank/DDBJ whole genome shotgun (WGS) entry which is preliminary data.</text>
</comment>
<keyword evidence="1" id="KW-1133">Transmembrane helix</keyword>
<proteinExistence type="predicted"/>
<dbReference type="STRING" id="1631356.VV01_00055"/>
<feature type="transmembrane region" description="Helical" evidence="1">
    <location>
        <begin position="111"/>
        <end position="142"/>
    </location>
</feature>
<feature type="transmembrane region" description="Helical" evidence="1">
    <location>
        <begin position="154"/>
        <end position="177"/>
    </location>
</feature>
<feature type="transmembrane region" description="Helical" evidence="1">
    <location>
        <begin position="20"/>
        <end position="38"/>
    </location>
</feature>
<sequence length="224" mass="23621">MNDSADAIGGLLAPSSWSAWPYYIVAAGVLVVLIEVAVSRSTSNARSWAWTTVAVVVCSGGVLAAAAGTRAVAVRVVRDQAHGSPVGAALRGALDIDGLPPSSAAVYIPSVFLLLVALTVFLYVAAVMVWVLAAGLPIVVCADKATRDRWLPRLQSVSAIALLWPVVMGVGVGVLVWSHHADQTPTVRAVWAEAVLVFEAYAFFILPRMTRKTWATATRSEARS</sequence>
<dbReference type="Proteomes" id="UP000037397">
    <property type="component" value="Unassembled WGS sequence"/>
</dbReference>
<gene>
    <name evidence="2" type="ORF">VV01_00055</name>
    <name evidence="3" type="ORF">VV01_00310</name>
</gene>
<keyword evidence="4" id="KW-1185">Reference proteome</keyword>
<accession>A0A0L6CPX9</accession>
<organism evidence="3 4">
    <name type="scientific">Luteipulveratus halotolerans</name>
    <dbReference type="NCBI Taxonomy" id="1631356"/>
    <lineage>
        <taxon>Bacteria</taxon>
        <taxon>Bacillati</taxon>
        <taxon>Actinomycetota</taxon>
        <taxon>Actinomycetes</taxon>
        <taxon>Micrococcales</taxon>
        <taxon>Dermacoccaceae</taxon>
        <taxon>Luteipulveratus</taxon>
    </lineage>
</organism>
<feature type="transmembrane region" description="Helical" evidence="1">
    <location>
        <begin position="189"/>
        <end position="206"/>
    </location>
</feature>
<keyword evidence="1" id="KW-0812">Transmembrane</keyword>
<dbReference type="AlphaFoldDB" id="A0A0L6CPX9"/>
<name>A0A0L6CPX9_9MICO</name>
<reference evidence="3" key="1">
    <citation type="submission" date="2015-03" db="EMBL/GenBank/DDBJ databases">
        <title>Emergence of plasmid-mediated VIM-4 carbapenemase in Citrobacter freundii, co-harbouring armA, CTX-M-3, TEM-1 and QnrB at a cancer centre in Bulgaria.</title>
        <authorList>
            <person name="Sabtcheva S.D."/>
            <person name="Ivanov I.N."/>
        </authorList>
    </citation>
    <scope>NUCLEOTIDE SEQUENCE</scope>
    <source>
        <strain evidence="3">C296001</strain>
    </source>
</reference>
<protein>
    <submittedName>
        <fullName evidence="3">Uncharacterized protein</fullName>
    </submittedName>
</protein>
<keyword evidence="1" id="KW-0472">Membrane</keyword>
<dbReference type="EMBL" id="LAIR01000001">
    <property type="protein sequence ID" value="KNX39710.1"/>
    <property type="molecule type" value="Genomic_DNA"/>
</dbReference>